<keyword evidence="8" id="KW-1185">Reference proteome</keyword>
<dbReference type="SUPFAM" id="SSF55031">
    <property type="entry name" value="Bacterial exopeptidase dimerisation domain"/>
    <property type="match status" value="1"/>
</dbReference>
<dbReference type="NCBIfam" id="TIGR01900">
    <property type="entry name" value="dapE-gram_pos"/>
    <property type="match status" value="1"/>
</dbReference>
<gene>
    <name evidence="7" type="primary">dapE</name>
    <name evidence="7" type="ORF">ACFQ63_35400</name>
</gene>
<dbReference type="InterPro" id="IPR010174">
    <property type="entry name" value="Succinyl-DAP_deSuclase_DapE"/>
</dbReference>
<dbReference type="RefSeq" id="WP_386253538.1">
    <property type="nucleotide sequence ID" value="NZ_JBHTRV010000040.1"/>
</dbReference>
<dbReference type="InterPro" id="IPR050072">
    <property type="entry name" value="Peptidase_M20A"/>
</dbReference>
<evidence type="ECO:0000313" key="8">
    <source>
        <dbReference type="Proteomes" id="UP001600424"/>
    </source>
</evidence>
<dbReference type="EMBL" id="JBHTRV010000040">
    <property type="protein sequence ID" value="MFE5984968.1"/>
    <property type="molecule type" value="Genomic_DNA"/>
</dbReference>
<evidence type="ECO:0000259" key="6">
    <source>
        <dbReference type="Pfam" id="PF07687"/>
    </source>
</evidence>
<dbReference type="GO" id="GO:0009014">
    <property type="term" value="F:succinyl-diaminopimelate desuccinylase activity"/>
    <property type="evidence" value="ECO:0007669"/>
    <property type="project" value="UniProtKB-EC"/>
</dbReference>
<dbReference type="EC" id="3.5.1.18" evidence="5"/>
<reference evidence="7 8" key="1">
    <citation type="submission" date="2024-09" db="EMBL/GenBank/DDBJ databases">
        <title>The Natural Products Discovery Center: Release of the First 8490 Sequenced Strains for Exploring Actinobacteria Biosynthetic Diversity.</title>
        <authorList>
            <person name="Kalkreuter E."/>
            <person name="Kautsar S.A."/>
            <person name="Yang D."/>
            <person name="Bader C.D."/>
            <person name="Teijaro C.N."/>
            <person name="Fluegel L."/>
            <person name="Davis C.M."/>
            <person name="Simpson J.R."/>
            <person name="Lauterbach L."/>
            <person name="Steele A.D."/>
            <person name="Gui C."/>
            <person name="Meng S."/>
            <person name="Li G."/>
            <person name="Viehrig K."/>
            <person name="Ye F."/>
            <person name="Su P."/>
            <person name="Kiefer A.F."/>
            <person name="Nichols A."/>
            <person name="Cepeda A.J."/>
            <person name="Yan W."/>
            <person name="Fan B."/>
            <person name="Jiang Y."/>
            <person name="Adhikari A."/>
            <person name="Zheng C.-J."/>
            <person name="Schuster L."/>
            <person name="Cowan T.M."/>
            <person name="Smanski M.J."/>
            <person name="Chevrette M.G."/>
            <person name="De Carvalho L.P.S."/>
            <person name="Shen B."/>
        </authorList>
    </citation>
    <scope>NUCLEOTIDE SEQUENCE [LARGE SCALE GENOMIC DNA]</scope>
    <source>
        <strain evidence="7 8">NPDC056472</strain>
    </source>
</reference>
<dbReference type="Proteomes" id="UP001600424">
    <property type="component" value="Unassembled WGS sequence"/>
</dbReference>
<organism evidence="7 8">
    <name type="scientific">Streptomyces wedmorensis</name>
    <dbReference type="NCBI Taxonomy" id="43759"/>
    <lineage>
        <taxon>Bacteria</taxon>
        <taxon>Bacillati</taxon>
        <taxon>Actinomycetota</taxon>
        <taxon>Actinomycetes</taxon>
        <taxon>Kitasatosporales</taxon>
        <taxon>Streptomycetaceae</taxon>
        <taxon>Streptomyces</taxon>
    </lineage>
</organism>
<dbReference type="InterPro" id="IPR001261">
    <property type="entry name" value="ArgE/DapE_CS"/>
</dbReference>
<evidence type="ECO:0000256" key="1">
    <source>
        <dbReference type="ARBA" id="ARBA00001947"/>
    </source>
</evidence>
<name>A0ABW6J4W0_STRWE</name>
<dbReference type="Gene3D" id="3.30.70.360">
    <property type="match status" value="1"/>
</dbReference>
<keyword evidence="3 7" id="KW-0378">Hydrolase</keyword>
<dbReference type="Pfam" id="PF07687">
    <property type="entry name" value="M20_dimer"/>
    <property type="match status" value="1"/>
</dbReference>
<dbReference type="SUPFAM" id="SSF53187">
    <property type="entry name" value="Zn-dependent exopeptidases"/>
    <property type="match status" value="1"/>
</dbReference>
<evidence type="ECO:0000256" key="3">
    <source>
        <dbReference type="ARBA" id="ARBA00022801"/>
    </source>
</evidence>
<evidence type="ECO:0000313" key="7">
    <source>
        <dbReference type="EMBL" id="MFE5984968.1"/>
    </source>
</evidence>
<keyword evidence="2" id="KW-0479">Metal-binding</keyword>
<protein>
    <recommendedName>
        <fullName evidence="5">Succinyl-diaminopimelate desuccinylase</fullName>
        <ecNumber evidence="5">3.5.1.18</ecNumber>
    </recommendedName>
</protein>
<dbReference type="PANTHER" id="PTHR43808">
    <property type="entry name" value="ACETYLORNITHINE DEACETYLASE"/>
    <property type="match status" value="1"/>
</dbReference>
<comment type="cofactor">
    <cofactor evidence="1">
        <name>Zn(2+)</name>
        <dbReference type="ChEBI" id="CHEBI:29105"/>
    </cofactor>
</comment>
<evidence type="ECO:0000256" key="5">
    <source>
        <dbReference type="NCBIfam" id="TIGR01900"/>
    </source>
</evidence>
<proteinExistence type="predicted"/>
<comment type="caution">
    <text evidence="7">The sequence shown here is derived from an EMBL/GenBank/DDBJ whole genome shotgun (WGS) entry which is preliminary data.</text>
</comment>
<dbReference type="PANTHER" id="PTHR43808:SF31">
    <property type="entry name" value="N-ACETYL-L-CITRULLINE DEACETYLASE"/>
    <property type="match status" value="1"/>
</dbReference>
<dbReference type="InterPro" id="IPR011650">
    <property type="entry name" value="Peptidase_M20_dimer"/>
</dbReference>
<evidence type="ECO:0000256" key="2">
    <source>
        <dbReference type="ARBA" id="ARBA00022723"/>
    </source>
</evidence>
<dbReference type="PROSITE" id="PS00758">
    <property type="entry name" value="ARGE_DAPE_CPG2_1"/>
    <property type="match status" value="1"/>
</dbReference>
<dbReference type="InterPro" id="IPR036264">
    <property type="entry name" value="Bact_exopeptidase_dim_dom"/>
</dbReference>
<dbReference type="InterPro" id="IPR002933">
    <property type="entry name" value="Peptidase_M20"/>
</dbReference>
<accession>A0ABW6J4W0</accession>
<dbReference type="Gene3D" id="3.40.630.10">
    <property type="entry name" value="Zn peptidases"/>
    <property type="match status" value="1"/>
</dbReference>
<sequence>MTPYGAPGASGGTDLPAELGELALRLIRIPSESGSEAAIADFVEERLRRLEFLEVSRLGDAVVARSDFGRGRRVLLAGHLDTVPDTVPAQPAELVDGAVTGRGAVDMKGGVAVLLRLAEHAVRTAGHDCTLVFYDMEEVGSHRSGMNRLSRLHPELLRADAAILLEPTGGWLEPGCQGSLRVSAAFRGRAAHTARPWQGVNAVEVALPALERCTAHKPEVVTLDGLRYPQALQVVGVAAGGDSNVVPDRCVVHLNARYAPNRTKAEVLAELRELLGPDATDLDVTLDSPAAPPALDHPVLTRLSELVEGRVRPKLGWTDVGRLAALGVPAANFGPGDPELAHGPRERVGLAELAEAYEALEKVISG</sequence>
<dbReference type="Pfam" id="PF01546">
    <property type="entry name" value="Peptidase_M20"/>
    <property type="match status" value="1"/>
</dbReference>
<evidence type="ECO:0000256" key="4">
    <source>
        <dbReference type="ARBA" id="ARBA00022833"/>
    </source>
</evidence>
<keyword evidence="4" id="KW-0862">Zinc</keyword>
<feature type="domain" description="Peptidase M20 dimerisation" evidence="6">
    <location>
        <begin position="178"/>
        <end position="276"/>
    </location>
</feature>